<dbReference type="EMBL" id="AZRA01000104">
    <property type="protein sequence ID" value="KDB50917.1"/>
    <property type="molecule type" value="Genomic_DNA"/>
</dbReference>
<evidence type="ECO:0000313" key="3">
    <source>
        <dbReference type="Proteomes" id="UP000026714"/>
    </source>
</evidence>
<accession>A0A059KHG9</accession>
<feature type="region of interest" description="Disordered" evidence="1">
    <location>
        <begin position="1"/>
        <end position="44"/>
    </location>
</feature>
<evidence type="ECO:0000313" key="2">
    <source>
        <dbReference type="EMBL" id="KDB50917.1"/>
    </source>
</evidence>
<sequence length="44" mass="4757">MPFTGGSARQSEVMRNPEGDCAHSRHPPPCRPESADTSSYLLLA</sequence>
<organism evidence="2 3">
    <name type="scientific">Sphaerotilus natans subsp. natans DSM 6575</name>
    <dbReference type="NCBI Taxonomy" id="1286631"/>
    <lineage>
        <taxon>Bacteria</taxon>
        <taxon>Pseudomonadati</taxon>
        <taxon>Pseudomonadota</taxon>
        <taxon>Betaproteobacteria</taxon>
        <taxon>Burkholderiales</taxon>
        <taxon>Sphaerotilaceae</taxon>
        <taxon>Sphaerotilus</taxon>
    </lineage>
</organism>
<reference evidence="2 3" key="1">
    <citation type="journal article" date="2014" name="FEMS Microbiol. Ecol.">
        <title>Sphaerotilus natans encrusted with nanoball-shaped Fe(III) oxide minerals formed by nitrate-reducing mixotrophic Fe(II) oxidation.</title>
        <authorList>
            <person name="Park S."/>
            <person name="Kim D.H."/>
            <person name="Lee J.H."/>
            <person name="Hur H.G."/>
        </authorList>
    </citation>
    <scope>NUCLEOTIDE SEQUENCE [LARGE SCALE GENOMIC DNA]</scope>
    <source>
        <strain evidence="2 3">DSM 6575</strain>
    </source>
</reference>
<gene>
    <name evidence="2" type="ORF">X805_34230</name>
</gene>
<name>A0A059KHG9_9BURK</name>
<comment type="caution">
    <text evidence="2">The sequence shown here is derived from an EMBL/GenBank/DDBJ whole genome shotgun (WGS) entry which is preliminary data.</text>
</comment>
<keyword evidence="3" id="KW-1185">Reference proteome</keyword>
<dbReference type="AlphaFoldDB" id="A0A059KHG9"/>
<protein>
    <submittedName>
        <fullName evidence="2">Uncharacterized protein</fullName>
    </submittedName>
</protein>
<proteinExistence type="predicted"/>
<feature type="compositionally biased region" description="Polar residues" evidence="1">
    <location>
        <begin position="35"/>
        <end position="44"/>
    </location>
</feature>
<evidence type="ECO:0000256" key="1">
    <source>
        <dbReference type="SAM" id="MobiDB-lite"/>
    </source>
</evidence>
<dbReference type="Proteomes" id="UP000026714">
    <property type="component" value="Unassembled WGS sequence"/>
</dbReference>